<feature type="compositionally biased region" description="Acidic residues" evidence="1">
    <location>
        <begin position="331"/>
        <end position="345"/>
    </location>
</feature>
<reference evidence="2 3" key="1">
    <citation type="submission" date="2024-08" db="EMBL/GenBank/DDBJ databases">
        <authorList>
            <person name="Cucini C."/>
            <person name="Frati F."/>
        </authorList>
    </citation>
    <scope>NUCLEOTIDE SEQUENCE [LARGE SCALE GENOMIC DNA]</scope>
</reference>
<evidence type="ECO:0008006" key="4">
    <source>
        <dbReference type="Google" id="ProtNLM"/>
    </source>
</evidence>
<evidence type="ECO:0000256" key="1">
    <source>
        <dbReference type="SAM" id="MobiDB-lite"/>
    </source>
</evidence>
<protein>
    <recommendedName>
        <fullName evidence="4">RIIa domain-containing protein</fullName>
    </recommendedName>
</protein>
<dbReference type="CDD" id="cd22971">
    <property type="entry name" value="DD_RIIAD1"/>
    <property type="match status" value="1"/>
</dbReference>
<name>A0ABP1R7X1_9HEXA</name>
<evidence type="ECO:0000313" key="2">
    <source>
        <dbReference type="EMBL" id="CAL8122212.1"/>
    </source>
</evidence>
<accession>A0ABP1R7X1</accession>
<evidence type="ECO:0000313" key="3">
    <source>
        <dbReference type="Proteomes" id="UP001642540"/>
    </source>
</evidence>
<dbReference type="Proteomes" id="UP001642540">
    <property type="component" value="Unassembled WGS sequence"/>
</dbReference>
<dbReference type="InterPro" id="IPR059162">
    <property type="entry name" value="RIIAD1"/>
</dbReference>
<sequence length="383" mass="43376">MANNGLMNDLFAQAVLLASGAVEEEVRSPPKFGEDLFAAAVADDDEQEKLESEKGTPPSSPAAPPHQLLVGPVHPPSPGFCDGEDDTSFDSGCSRSMDELESFKKKMIEDERLSQIYKMRYNFSERYDNRAYIHPHGMTNFDFKAITEQRKPGFEKFKNKVREENYSYLGQHPEVGAIISLFVKKILQVRPSDPAHYLAEYFTSRVSTSVDFKDHLDHEMQRISRYRVNKMKFAGKIKIKTSAAMSSDTTEIPQIAESDANFAKKLNIGPLAQDFYFDGTATPRKKSAVNEEEGKIKKKKGKKKHYCGCKDWKLKKSKRKQDAEATLADVTSEEEDDEEEEFDEEEKLLLEKIGQPTVEQIAEQIMKDFIEPSVDGAISYPNE</sequence>
<feature type="region of interest" description="Disordered" evidence="1">
    <location>
        <begin position="42"/>
        <end position="88"/>
    </location>
</feature>
<dbReference type="EMBL" id="CAXLJM020000067">
    <property type="protein sequence ID" value="CAL8122212.1"/>
    <property type="molecule type" value="Genomic_DNA"/>
</dbReference>
<keyword evidence="3" id="KW-1185">Reference proteome</keyword>
<gene>
    <name evidence="2" type="ORF">ODALV1_LOCUS19720</name>
</gene>
<organism evidence="2 3">
    <name type="scientific">Orchesella dallaii</name>
    <dbReference type="NCBI Taxonomy" id="48710"/>
    <lineage>
        <taxon>Eukaryota</taxon>
        <taxon>Metazoa</taxon>
        <taxon>Ecdysozoa</taxon>
        <taxon>Arthropoda</taxon>
        <taxon>Hexapoda</taxon>
        <taxon>Collembola</taxon>
        <taxon>Entomobryomorpha</taxon>
        <taxon>Entomobryoidea</taxon>
        <taxon>Orchesellidae</taxon>
        <taxon>Orchesellinae</taxon>
        <taxon>Orchesella</taxon>
    </lineage>
</organism>
<proteinExistence type="predicted"/>
<comment type="caution">
    <text evidence="2">The sequence shown here is derived from an EMBL/GenBank/DDBJ whole genome shotgun (WGS) entry which is preliminary data.</text>
</comment>
<feature type="region of interest" description="Disordered" evidence="1">
    <location>
        <begin position="318"/>
        <end position="345"/>
    </location>
</feature>